<dbReference type="RefSeq" id="WP_305010143.1">
    <property type="nucleotide sequence ID" value="NZ_JAUQSX010000001.1"/>
</dbReference>
<feature type="compositionally biased region" description="Basic and acidic residues" evidence="1">
    <location>
        <begin position="46"/>
        <end position="67"/>
    </location>
</feature>
<evidence type="ECO:0000313" key="4">
    <source>
        <dbReference type="Proteomes" id="UP001167796"/>
    </source>
</evidence>
<feature type="region of interest" description="Disordered" evidence="1">
    <location>
        <begin position="20"/>
        <end position="67"/>
    </location>
</feature>
<name>A0ABT9A6J4_9BACT</name>
<comment type="caution">
    <text evidence="3">The sequence shown here is derived from an EMBL/GenBank/DDBJ whole genome shotgun (WGS) entry which is preliminary data.</text>
</comment>
<feature type="chain" id="PRO_5045251796" description="Argininosuccinate lyase" evidence="2">
    <location>
        <begin position="22"/>
        <end position="67"/>
    </location>
</feature>
<dbReference type="Proteomes" id="UP001167796">
    <property type="component" value="Unassembled WGS sequence"/>
</dbReference>
<reference evidence="3" key="1">
    <citation type="submission" date="2023-07" db="EMBL/GenBank/DDBJ databases">
        <authorList>
            <person name="Kim M.K."/>
        </authorList>
    </citation>
    <scope>NUCLEOTIDE SEQUENCE</scope>
    <source>
        <strain evidence="3">M29</strain>
    </source>
</reference>
<evidence type="ECO:0008006" key="5">
    <source>
        <dbReference type="Google" id="ProtNLM"/>
    </source>
</evidence>
<keyword evidence="4" id="KW-1185">Reference proteome</keyword>
<sequence length="67" mass="7304">MKAAFRLFVLLAALALPACRASSPPARNTLPRRQPLTEATTPENAEPSRKAGLELPDTSRREPPQQP</sequence>
<accession>A0ABT9A6J4</accession>
<gene>
    <name evidence="3" type="ORF">Q5H92_03745</name>
</gene>
<evidence type="ECO:0000313" key="3">
    <source>
        <dbReference type="EMBL" id="MDO7845458.1"/>
    </source>
</evidence>
<organism evidence="3 4">
    <name type="scientific">Hymenobacter mellowenesis</name>
    <dbReference type="NCBI Taxonomy" id="3063995"/>
    <lineage>
        <taxon>Bacteria</taxon>
        <taxon>Pseudomonadati</taxon>
        <taxon>Bacteroidota</taxon>
        <taxon>Cytophagia</taxon>
        <taxon>Cytophagales</taxon>
        <taxon>Hymenobacteraceae</taxon>
        <taxon>Hymenobacter</taxon>
    </lineage>
</organism>
<dbReference type="EMBL" id="JAUQSX010000001">
    <property type="protein sequence ID" value="MDO7845458.1"/>
    <property type="molecule type" value="Genomic_DNA"/>
</dbReference>
<feature type="signal peptide" evidence="2">
    <location>
        <begin position="1"/>
        <end position="21"/>
    </location>
</feature>
<protein>
    <recommendedName>
        <fullName evidence="5">Argininosuccinate lyase</fullName>
    </recommendedName>
</protein>
<proteinExistence type="predicted"/>
<keyword evidence="2" id="KW-0732">Signal</keyword>
<evidence type="ECO:0000256" key="2">
    <source>
        <dbReference type="SAM" id="SignalP"/>
    </source>
</evidence>
<evidence type="ECO:0000256" key="1">
    <source>
        <dbReference type="SAM" id="MobiDB-lite"/>
    </source>
</evidence>